<feature type="signal peptide" evidence="1">
    <location>
        <begin position="1"/>
        <end position="28"/>
    </location>
</feature>
<feature type="chain" id="PRO_5021867396" evidence="1">
    <location>
        <begin position="29"/>
        <end position="444"/>
    </location>
</feature>
<dbReference type="InterPro" id="IPR002372">
    <property type="entry name" value="PQQ_rpt_dom"/>
</dbReference>
<dbReference type="InterPro" id="IPR011047">
    <property type="entry name" value="Quinoprotein_ADH-like_sf"/>
</dbReference>
<dbReference type="Pfam" id="PF13360">
    <property type="entry name" value="PQQ_2"/>
    <property type="match status" value="1"/>
</dbReference>
<keyword evidence="1" id="KW-0732">Signal</keyword>
<gene>
    <name evidence="3" type="ORF">Mal52_61590</name>
</gene>
<evidence type="ECO:0000259" key="2">
    <source>
        <dbReference type="Pfam" id="PF13360"/>
    </source>
</evidence>
<reference evidence="3 4" key="1">
    <citation type="submission" date="2019-02" db="EMBL/GenBank/DDBJ databases">
        <title>Deep-cultivation of Planctomycetes and their phenomic and genomic characterization uncovers novel biology.</title>
        <authorList>
            <person name="Wiegand S."/>
            <person name="Jogler M."/>
            <person name="Boedeker C."/>
            <person name="Pinto D."/>
            <person name="Vollmers J."/>
            <person name="Rivas-Marin E."/>
            <person name="Kohn T."/>
            <person name="Peeters S.H."/>
            <person name="Heuer A."/>
            <person name="Rast P."/>
            <person name="Oberbeckmann S."/>
            <person name="Bunk B."/>
            <person name="Jeske O."/>
            <person name="Meyerdierks A."/>
            <person name="Storesund J.E."/>
            <person name="Kallscheuer N."/>
            <person name="Luecker S."/>
            <person name="Lage O.M."/>
            <person name="Pohl T."/>
            <person name="Merkel B.J."/>
            <person name="Hornburger P."/>
            <person name="Mueller R.-W."/>
            <person name="Bruemmer F."/>
            <person name="Labrenz M."/>
            <person name="Spormann A.M."/>
            <person name="Op den Camp H."/>
            <person name="Overmann J."/>
            <person name="Amann R."/>
            <person name="Jetten M.S.M."/>
            <person name="Mascher T."/>
            <person name="Medema M.H."/>
            <person name="Devos D.P."/>
            <person name="Kaster A.-K."/>
            <person name="Ovreas L."/>
            <person name="Rohde M."/>
            <person name="Galperin M.Y."/>
            <person name="Jogler C."/>
        </authorList>
    </citation>
    <scope>NUCLEOTIDE SEQUENCE [LARGE SCALE GENOMIC DNA]</scope>
    <source>
        <strain evidence="3 4">Mal52</strain>
    </source>
</reference>
<dbReference type="InterPro" id="IPR015943">
    <property type="entry name" value="WD40/YVTN_repeat-like_dom_sf"/>
</dbReference>
<keyword evidence="4" id="KW-1185">Reference proteome</keyword>
<evidence type="ECO:0000313" key="4">
    <source>
        <dbReference type="Proteomes" id="UP000319383"/>
    </source>
</evidence>
<dbReference type="RefSeq" id="WP_145380421.1">
    <property type="nucleotide sequence ID" value="NZ_CP036276.1"/>
</dbReference>
<dbReference type="Gene3D" id="2.130.10.10">
    <property type="entry name" value="YVTN repeat-like/Quinoprotein amine dehydrogenase"/>
    <property type="match status" value="1"/>
</dbReference>
<proteinExistence type="predicted"/>
<dbReference type="InterPro" id="IPR018391">
    <property type="entry name" value="PQQ_b-propeller_rpt"/>
</dbReference>
<dbReference type="KEGG" id="sdyn:Mal52_61590"/>
<dbReference type="Proteomes" id="UP000319383">
    <property type="component" value="Chromosome"/>
</dbReference>
<dbReference type="PANTHER" id="PTHR34512:SF30">
    <property type="entry name" value="OUTER MEMBRANE PROTEIN ASSEMBLY FACTOR BAMB"/>
    <property type="match status" value="1"/>
</dbReference>
<evidence type="ECO:0000313" key="3">
    <source>
        <dbReference type="EMBL" id="QDU47624.1"/>
    </source>
</evidence>
<organism evidence="3 4">
    <name type="scientific">Symmachiella dynata</name>
    <dbReference type="NCBI Taxonomy" id="2527995"/>
    <lineage>
        <taxon>Bacteria</taxon>
        <taxon>Pseudomonadati</taxon>
        <taxon>Planctomycetota</taxon>
        <taxon>Planctomycetia</taxon>
        <taxon>Planctomycetales</taxon>
        <taxon>Planctomycetaceae</taxon>
        <taxon>Symmachiella</taxon>
    </lineage>
</organism>
<accession>A0A517ZYQ7</accession>
<name>A0A517ZYQ7_9PLAN</name>
<feature type="domain" description="Pyrrolo-quinoline quinone repeat" evidence="2">
    <location>
        <begin position="57"/>
        <end position="253"/>
    </location>
</feature>
<dbReference type="AlphaFoldDB" id="A0A517ZYQ7"/>
<dbReference type="SMART" id="SM00564">
    <property type="entry name" value="PQQ"/>
    <property type="match status" value="4"/>
</dbReference>
<protein>
    <submittedName>
        <fullName evidence="3">Outer membrane biogenesis protein BamB</fullName>
    </submittedName>
</protein>
<dbReference type="EMBL" id="CP036276">
    <property type="protein sequence ID" value="QDU47624.1"/>
    <property type="molecule type" value="Genomic_DNA"/>
</dbReference>
<dbReference type="Gene3D" id="2.40.10.480">
    <property type="match status" value="1"/>
</dbReference>
<dbReference type="SUPFAM" id="SSF50998">
    <property type="entry name" value="Quinoprotein alcohol dehydrogenase-like"/>
    <property type="match status" value="1"/>
</dbReference>
<evidence type="ECO:0000256" key="1">
    <source>
        <dbReference type="SAM" id="SignalP"/>
    </source>
</evidence>
<sequence length="444" mass="47922" precursor="true">MRPLAYIRGNRCWLAALLVVFGSGVVSAGNDWDSFQNGGQVSLSNSAEVGDWKLAPELAWTADLTGYGQSSPVVWGEHVYVTSVEGPEKETYLVSAYALADGKQVWQHKVKNATPQKSSNYVSRAAPTPAADAEGVICFFEGGNLLAFTHKGDVRWERNLAEEYGEISSRHGLAASVAQDERSAFIWVERSEEPYVLSVDKKTGENNWKVAGLGATSWSSPRLVPVADGHHLVLSASGHLVGLDPESGERLWAVEGISGNTTPTPVPLGEGRFLIGARVGRGNSDAGKSAKSNGVIQITKNDDGAWEADYVWRAKRATSSFSSPMAHNGTAYFINKTGVIFGLDLETGQEKFNKRLGGGVWATPIGIGELVMICGRDGKINLLANNGDDQELSKWEALPEDPEPVAGEKTDRFSASVLYSALWSEQLVLLRRGEALFAVKVVRE</sequence>
<dbReference type="PANTHER" id="PTHR34512">
    <property type="entry name" value="CELL SURFACE PROTEIN"/>
    <property type="match status" value="1"/>
</dbReference>